<dbReference type="OrthoDB" id="6626714at2759"/>
<name>A0A4Y2BG44_ARAVE</name>
<keyword evidence="2" id="KW-1185">Reference proteome</keyword>
<protein>
    <submittedName>
        <fullName evidence="1">Uncharacterized protein</fullName>
    </submittedName>
</protein>
<sequence length="237" mass="27711">MDLKNNSNSTGKEQTQAVWKAILDWNLEDKVQILCCNTAASNTGRFSGACALPEQKFDREMLFFACRHHVYELVLKAVFEVKIKQVTTSPDIPLFKRLKDNWKTIDLTKIQLYRETVELFRTVPELENLLDFYRAELKNVMVRDDYRELIELSVVFLGGDAEQKFKIRPPGPMHQARWIARAIYSIKLSLFSSQLKLNTKDKEPLLDVCLFIVTIYVKGTWHPKNSEKSMKIWIFKF</sequence>
<proteinExistence type="predicted"/>
<reference evidence="1 2" key="1">
    <citation type="journal article" date="2019" name="Sci. Rep.">
        <title>Orb-weaving spider Araneus ventricosus genome elucidates the spidroin gene catalogue.</title>
        <authorList>
            <person name="Kono N."/>
            <person name="Nakamura H."/>
            <person name="Ohtoshi R."/>
            <person name="Moran D.A.P."/>
            <person name="Shinohara A."/>
            <person name="Yoshida Y."/>
            <person name="Fujiwara M."/>
            <person name="Mori M."/>
            <person name="Tomita M."/>
            <person name="Arakawa K."/>
        </authorList>
    </citation>
    <scope>NUCLEOTIDE SEQUENCE [LARGE SCALE GENOMIC DNA]</scope>
</reference>
<dbReference type="EMBL" id="BGPR01000070">
    <property type="protein sequence ID" value="GBL90266.1"/>
    <property type="molecule type" value="Genomic_DNA"/>
</dbReference>
<comment type="caution">
    <text evidence="1">The sequence shown here is derived from an EMBL/GenBank/DDBJ whole genome shotgun (WGS) entry which is preliminary data.</text>
</comment>
<organism evidence="1 2">
    <name type="scientific">Araneus ventricosus</name>
    <name type="common">Orbweaver spider</name>
    <name type="synonym">Epeira ventricosa</name>
    <dbReference type="NCBI Taxonomy" id="182803"/>
    <lineage>
        <taxon>Eukaryota</taxon>
        <taxon>Metazoa</taxon>
        <taxon>Ecdysozoa</taxon>
        <taxon>Arthropoda</taxon>
        <taxon>Chelicerata</taxon>
        <taxon>Arachnida</taxon>
        <taxon>Araneae</taxon>
        <taxon>Araneomorphae</taxon>
        <taxon>Entelegynae</taxon>
        <taxon>Araneoidea</taxon>
        <taxon>Araneidae</taxon>
        <taxon>Araneus</taxon>
    </lineage>
</organism>
<gene>
    <name evidence="1" type="ORF">AVEN_130370_1</name>
</gene>
<dbReference type="Proteomes" id="UP000499080">
    <property type="component" value="Unassembled WGS sequence"/>
</dbReference>
<dbReference type="AlphaFoldDB" id="A0A4Y2BG44"/>
<evidence type="ECO:0000313" key="1">
    <source>
        <dbReference type="EMBL" id="GBL90266.1"/>
    </source>
</evidence>
<evidence type="ECO:0000313" key="2">
    <source>
        <dbReference type="Proteomes" id="UP000499080"/>
    </source>
</evidence>
<accession>A0A4Y2BG44</accession>